<evidence type="ECO:0000313" key="2">
    <source>
        <dbReference type="Proteomes" id="UP000286947"/>
    </source>
</evidence>
<comment type="caution">
    <text evidence="1">The sequence shown here is derived from an EMBL/GenBank/DDBJ whole genome shotgun (WGS) entry which is preliminary data.</text>
</comment>
<dbReference type="OrthoDB" id="9001829at2"/>
<dbReference type="AlphaFoldDB" id="A0A433S9H6"/>
<dbReference type="EMBL" id="PQSP01000016">
    <property type="protein sequence ID" value="RUS65385.1"/>
    <property type="molecule type" value="Genomic_DNA"/>
</dbReference>
<name>A0A433S9H6_9BURK</name>
<dbReference type="Proteomes" id="UP000286947">
    <property type="component" value="Unassembled WGS sequence"/>
</dbReference>
<sequence>MNDIVDLTKITSGLAGMQSQTTVVQHLSNDRCDIDVTPAPDSAIGTVDYYYDKKKTGGTAGWLSRKCDFENRHRGCQHEVPDYYEGYGDKYIRRFTDITYKYLSAVGKAWLEDARYYLQVYMEDGFKQNTSSKTVTTKSQVDPSISSRVSAASFKGLELNGRNFRMFAFGTHPAAYIDGGFINMGVKDLILVCLTPDMKEWTGEGRADTFDQAFEVGMYLVRATSLWKKTKMAAEFAAILAGYGLDDIEDFVHEAHGVRLPRKRLRGLLQNIFGSIWS</sequence>
<evidence type="ECO:0000313" key="1">
    <source>
        <dbReference type="EMBL" id="RUS65385.1"/>
    </source>
</evidence>
<reference evidence="1 2" key="1">
    <citation type="submission" date="2018-01" db="EMBL/GenBank/DDBJ databases">
        <title>Saezia sanguinis gen. nov., sp. nov., in the order Burkholderiales isolated from human blood.</title>
        <authorList>
            <person name="Medina-Pascual M.J."/>
            <person name="Valdezate S."/>
            <person name="Monzon S."/>
            <person name="Cuesta I."/>
            <person name="Carrasco G."/>
            <person name="Villalon P."/>
            <person name="Saez-Nieto J.A."/>
        </authorList>
    </citation>
    <scope>NUCLEOTIDE SEQUENCE [LARGE SCALE GENOMIC DNA]</scope>
    <source>
        <strain evidence="1 2">CNM695-12</strain>
    </source>
</reference>
<accession>A0A433S9H6</accession>
<organism evidence="1 2">
    <name type="scientific">Saezia sanguinis</name>
    <dbReference type="NCBI Taxonomy" id="1965230"/>
    <lineage>
        <taxon>Bacteria</taxon>
        <taxon>Pseudomonadati</taxon>
        <taxon>Pseudomonadota</taxon>
        <taxon>Betaproteobacteria</taxon>
        <taxon>Burkholderiales</taxon>
        <taxon>Saeziaceae</taxon>
        <taxon>Saezia</taxon>
    </lineage>
</organism>
<dbReference type="RefSeq" id="WP_126981188.1">
    <property type="nucleotide sequence ID" value="NZ_PQSP01000016.1"/>
</dbReference>
<proteinExistence type="predicted"/>
<keyword evidence="2" id="KW-1185">Reference proteome</keyword>
<gene>
    <name evidence="1" type="ORF">CUZ56_03034</name>
</gene>
<protein>
    <submittedName>
        <fullName evidence="1">Uncharacterized protein</fullName>
    </submittedName>
</protein>